<reference evidence="3" key="1">
    <citation type="submission" date="2021-06" db="EMBL/GenBank/DDBJ databases">
        <authorList>
            <person name="Kallberg Y."/>
            <person name="Tangrot J."/>
            <person name="Rosling A."/>
        </authorList>
    </citation>
    <scope>NUCLEOTIDE SEQUENCE</scope>
    <source>
        <strain evidence="3">BR232B</strain>
    </source>
</reference>
<evidence type="ECO:0000256" key="1">
    <source>
        <dbReference type="PROSITE-ProRule" id="PRU00176"/>
    </source>
</evidence>
<evidence type="ECO:0000313" key="4">
    <source>
        <dbReference type="Proteomes" id="UP000789739"/>
    </source>
</evidence>
<dbReference type="PROSITE" id="PS50102">
    <property type="entry name" value="RRM"/>
    <property type="match status" value="1"/>
</dbReference>
<evidence type="ECO:0000313" key="3">
    <source>
        <dbReference type="EMBL" id="CAG8630515.1"/>
    </source>
</evidence>
<organism evidence="3 4">
    <name type="scientific">Paraglomus brasilianum</name>
    <dbReference type="NCBI Taxonomy" id="144538"/>
    <lineage>
        <taxon>Eukaryota</taxon>
        <taxon>Fungi</taxon>
        <taxon>Fungi incertae sedis</taxon>
        <taxon>Mucoromycota</taxon>
        <taxon>Glomeromycotina</taxon>
        <taxon>Glomeromycetes</taxon>
        <taxon>Paraglomerales</taxon>
        <taxon>Paraglomeraceae</taxon>
        <taxon>Paraglomus</taxon>
    </lineage>
</organism>
<protein>
    <submittedName>
        <fullName evidence="3">4959_t:CDS:1</fullName>
    </submittedName>
</protein>
<dbReference type="OrthoDB" id="6513042at2759"/>
<name>A0A9N9DCK1_9GLOM</name>
<dbReference type="EMBL" id="CAJVPI010001916">
    <property type="protein sequence ID" value="CAG8630515.1"/>
    <property type="molecule type" value="Genomic_DNA"/>
</dbReference>
<accession>A0A9N9DCK1</accession>
<feature type="non-terminal residue" evidence="3">
    <location>
        <position position="314"/>
    </location>
</feature>
<comment type="caution">
    <text evidence="3">The sequence shown here is derived from an EMBL/GenBank/DDBJ whole genome shotgun (WGS) entry which is preliminary data.</text>
</comment>
<sequence>MDNSVHISNIPFELTKSQLIEGLSPLINGKITECHLKNHATRYGWNCGWATIHFEQEEDAERLLRKARHWLHGRPLNISKAKKRTIHSVSAGTEYLVDSLELGSWSGVSVANKNKRRSQNEETVRTFLSEYKHPEYWKLQVQKREFIKLIVENEGRPNVIYINARVLDEQCKGVIIDTSREYRDELVVYLTLKHPPELHKQLEQVDALFSELNIDINMYHDDNWTAWSRCGDWTGDHSVFGQFLVYRLVLKENLQSIKKALTAIDANLQDCLVKYKNPHPLDETMDEVIYPLLPFKINFKLECLLSHNVLTVRE</sequence>
<dbReference type="InterPro" id="IPR035979">
    <property type="entry name" value="RBD_domain_sf"/>
</dbReference>
<keyword evidence="1" id="KW-0694">RNA-binding</keyword>
<dbReference type="InterPro" id="IPR000504">
    <property type="entry name" value="RRM_dom"/>
</dbReference>
<keyword evidence="4" id="KW-1185">Reference proteome</keyword>
<dbReference type="AlphaFoldDB" id="A0A9N9DCK1"/>
<dbReference type="Gene3D" id="3.30.70.330">
    <property type="match status" value="1"/>
</dbReference>
<gene>
    <name evidence="3" type="ORF">PBRASI_LOCUS9223</name>
</gene>
<dbReference type="CDD" id="cd00590">
    <property type="entry name" value="RRM_SF"/>
    <property type="match status" value="1"/>
</dbReference>
<feature type="domain" description="RRM" evidence="2">
    <location>
        <begin position="3"/>
        <end position="83"/>
    </location>
</feature>
<dbReference type="InterPro" id="IPR012677">
    <property type="entry name" value="Nucleotide-bd_a/b_plait_sf"/>
</dbReference>
<dbReference type="SUPFAM" id="SSF54928">
    <property type="entry name" value="RNA-binding domain, RBD"/>
    <property type="match status" value="1"/>
</dbReference>
<evidence type="ECO:0000259" key="2">
    <source>
        <dbReference type="PROSITE" id="PS50102"/>
    </source>
</evidence>
<proteinExistence type="predicted"/>
<dbReference type="SMART" id="SM00360">
    <property type="entry name" value="RRM"/>
    <property type="match status" value="1"/>
</dbReference>
<dbReference type="GO" id="GO:0003723">
    <property type="term" value="F:RNA binding"/>
    <property type="evidence" value="ECO:0007669"/>
    <property type="project" value="UniProtKB-UniRule"/>
</dbReference>
<dbReference type="Proteomes" id="UP000789739">
    <property type="component" value="Unassembled WGS sequence"/>
</dbReference>